<dbReference type="InterPro" id="IPR000524">
    <property type="entry name" value="Tscrpt_reg_HTH_GntR"/>
</dbReference>
<dbReference type="SMART" id="SM00895">
    <property type="entry name" value="FCD"/>
    <property type="match status" value="1"/>
</dbReference>
<dbReference type="KEGG" id="psin:CAK95_06125"/>
<evidence type="ECO:0000256" key="1">
    <source>
        <dbReference type="ARBA" id="ARBA00023015"/>
    </source>
</evidence>
<proteinExistence type="predicted"/>
<name>A0A1W6ZN08_9HYPH</name>
<evidence type="ECO:0000256" key="3">
    <source>
        <dbReference type="ARBA" id="ARBA00023163"/>
    </source>
</evidence>
<dbReference type="PROSITE" id="PS50949">
    <property type="entry name" value="HTH_GNTR"/>
    <property type="match status" value="1"/>
</dbReference>
<protein>
    <submittedName>
        <fullName evidence="4">GntR family transcriptional regulator</fullName>
    </submittedName>
</protein>
<dbReference type="Pfam" id="PF07729">
    <property type="entry name" value="FCD"/>
    <property type="match status" value="1"/>
</dbReference>
<sequence>MPAPATENERSFSQTVKAQLSLRDLILSGDLKPGDRISELSMVERLGISRTPIRMALVRLEEEGFLEAIPSGGFAVKAFSERDIHDAIEMRGTLEGFAARLAAERGVRNSVLIEMKQRLAQLDELVGQPTLTVDDFSQYVGLNGQFHALLIDAADSAVLARQIDRALNLPFASPSGFVMVQAMLPEARQILTIAQDHHHCVVRAIEEREGARAESLMREHARLAHRNLQLAFRNQGTRDLVPGAVLIRKPVPARY</sequence>
<dbReference type="InterPro" id="IPR036388">
    <property type="entry name" value="WH-like_DNA-bd_sf"/>
</dbReference>
<dbReference type="Gene3D" id="1.10.10.10">
    <property type="entry name" value="Winged helix-like DNA-binding domain superfamily/Winged helix DNA-binding domain"/>
    <property type="match status" value="1"/>
</dbReference>
<dbReference type="GO" id="GO:0003700">
    <property type="term" value="F:DNA-binding transcription factor activity"/>
    <property type="evidence" value="ECO:0007669"/>
    <property type="project" value="InterPro"/>
</dbReference>
<dbReference type="AlphaFoldDB" id="A0A1W6ZN08"/>
<dbReference type="Proteomes" id="UP000194137">
    <property type="component" value="Chromosome"/>
</dbReference>
<evidence type="ECO:0000313" key="4">
    <source>
        <dbReference type="EMBL" id="ARP98702.1"/>
    </source>
</evidence>
<dbReference type="PRINTS" id="PR00035">
    <property type="entry name" value="HTHGNTR"/>
</dbReference>
<dbReference type="RefSeq" id="WP_086087127.1">
    <property type="nucleotide sequence ID" value="NZ_CP021112.1"/>
</dbReference>
<dbReference type="SMART" id="SM00345">
    <property type="entry name" value="HTH_GNTR"/>
    <property type="match status" value="1"/>
</dbReference>
<dbReference type="CDD" id="cd07377">
    <property type="entry name" value="WHTH_GntR"/>
    <property type="match status" value="1"/>
</dbReference>
<keyword evidence="3" id="KW-0804">Transcription</keyword>
<dbReference type="PANTHER" id="PTHR43537">
    <property type="entry name" value="TRANSCRIPTIONAL REGULATOR, GNTR FAMILY"/>
    <property type="match status" value="1"/>
</dbReference>
<dbReference type="Gene3D" id="1.20.120.530">
    <property type="entry name" value="GntR ligand-binding domain-like"/>
    <property type="match status" value="1"/>
</dbReference>
<dbReference type="OrthoDB" id="7192778at2"/>
<dbReference type="PANTHER" id="PTHR43537:SF49">
    <property type="entry name" value="TRANSCRIPTIONAL REGULATORY PROTEIN"/>
    <property type="match status" value="1"/>
</dbReference>
<gene>
    <name evidence="4" type="ORF">CAK95_06125</name>
</gene>
<dbReference type="SUPFAM" id="SSF48008">
    <property type="entry name" value="GntR ligand-binding domain-like"/>
    <property type="match status" value="1"/>
</dbReference>
<dbReference type="InterPro" id="IPR011711">
    <property type="entry name" value="GntR_C"/>
</dbReference>
<dbReference type="InterPro" id="IPR008920">
    <property type="entry name" value="TF_FadR/GntR_C"/>
</dbReference>
<dbReference type="GO" id="GO:0003677">
    <property type="term" value="F:DNA binding"/>
    <property type="evidence" value="ECO:0007669"/>
    <property type="project" value="UniProtKB-KW"/>
</dbReference>
<dbReference type="STRING" id="1235591.CAK95_06125"/>
<dbReference type="InterPro" id="IPR036390">
    <property type="entry name" value="WH_DNA-bd_sf"/>
</dbReference>
<dbReference type="EMBL" id="CP021112">
    <property type="protein sequence ID" value="ARP98702.1"/>
    <property type="molecule type" value="Genomic_DNA"/>
</dbReference>
<dbReference type="SUPFAM" id="SSF46785">
    <property type="entry name" value="Winged helix' DNA-binding domain"/>
    <property type="match status" value="1"/>
</dbReference>
<organism evidence="4 5">
    <name type="scientific">Pseudorhodoplanes sinuspersici</name>
    <dbReference type="NCBI Taxonomy" id="1235591"/>
    <lineage>
        <taxon>Bacteria</taxon>
        <taxon>Pseudomonadati</taxon>
        <taxon>Pseudomonadota</taxon>
        <taxon>Alphaproteobacteria</taxon>
        <taxon>Hyphomicrobiales</taxon>
        <taxon>Pseudorhodoplanes</taxon>
    </lineage>
</organism>
<accession>A0A1W6ZN08</accession>
<reference evidence="4 5" key="1">
    <citation type="submission" date="2017-05" db="EMBL/GenBank/DDBJ databases">
        <title>Full genome sequence of Pseudorhodoplanes sinuspersici.</title>
        <authorList>
            <person name="Dastgheib S.M.M."/>
            <person name="Shavandi M."/>
            <person name="Tirandaz H."/>
        </authorList>
    </citation>
    <scope>NUCLEOTIDE SEQUENCE [LARGE SCALE GENOMIC DNA]</scope>
    <source>
        <strain evidence="4 5">RIPI110</strain>
    </source>
</reference>
<keyword evidence="5" id="KW-1185">Reference proteome</keyword>
<keyword evidence="1" id="KW-0805">Transcription regulation</keyword>
<keyword evidence="2" id="KW-0238">DNA-binding</keyword>
<evidence type="ECO:0000256" key="2">
    <source>
        <dbReference type="ARBA" id="ARBA00023125"/>
    </source>
</evidence>
<dbReference type="Pfam" id="PF00392">
    <property type="entry name" value="GntR"/>
    <property type="match status" value="1"/>
</dbReference>
<evidence type="ECO:0000313" key="5">
    <source>
        <dbReference type="Proteomes" id="UP000194137"/>
    </source>
</evidence>